<dbReference type="AlphaFoldDB" id="A0A849HCB6"/>
<dbReference type="Proteomes" id="UP000588586">
    <property type="component" value="Unassembled WGS sequence"/>
</dbReference>
<sequence>MTEQYPEQQAEHDSVADRASEDESQQADGADVVAGKTGMPQGERDRVADQASEDEPQRESGFDAETGTTPDPQREPAPETGDIVIDSALRDLQSAPADDLDAQIAAGQQVHRTLQARLSDLGGE</sequence>
<evidence type="ECO:0000313" key="2">
    <source>
        <dbReference type="EMBL" id="NNM44689.1"/>
    </source>
</evidence>
<proteinExistence type="predicted"/>
<comment type="caution">
    <text evidence="2">The sequence shown here is derived from an EMBL/GenBank/DDBJ whole genome shotgun (WGS) entry which is preliminary data.</text>
</comment>
<evidence type="ECO:0000313" key="3">
    <source>
        <dbReference type="Proteomes" id="UP000588586"/>
    </source>
</evidence>
<keyword evidence="3" id="KW-1185">Reference proteome</keyword>
<reference evidence="2 3" key="1">
    <citation type="submission" date="2020-04" db="EMBL/GenBank/DDBJ databases">
        <title>Knoellia sp. isolate from air conditioner.</title>
        <authorList>
            <person name="Chea S."/>
            <person name="Kim D.-U."/>
        </authorList>
    </citation>
    <scope>NUCLEOTIDE SEQUENCE [LARGE SCALE GENOMIC DNA]</scope>
    <source>
        <strain evidence="2 3">DB2414S</strain>
    </source>
</reference>
<feature type="compositionally biased region" description="Basic and acidic residues" evidence="1">
    <location>
        <begin position="9"/>
        <end position="21"/>
    </location>
</feature>
<protein>
    <submittedName>
        <fullName evidence="2">Uncharacterized protein</fullName>
    </submittedName>
</protein>
<dbReference type="EMBL" id="JABEPQ010000001">
    <property type="protein sequence ID" value="NNM44689.1"/>
    <property type="molecule type" value="Genomic_DNA"/>
</dbReference>
<name>A0A849HCB6_9MICO</name>
<organism evidence="2 3">
    <name type="scientific">Knoellia koreensis</name>
    <dbReference type="NCBI Taxonomy" id="2730921"/>
    <lineage>
        <taxon>Bacteria</taxon>
        <taxon>Bacillati</taxon>
        <taxon>Actinomycetota</taxon>
        <taxon>Actinomycetes</taxon>
        <taxon>Micrococcales</taxon>
        <taxon>Intrasporangiaceae</taxon>
        <taxon>Knoellia</taxon>
    </lineage>
</organism>
<dbReference type="RefSeq" id="WP_171241819.1">
    <property type="nucleotide sequence ID" value="NZ_JABEPQ010000001.1"/>
</dbReference>
<evidence type="ECO:0000256" key="1">
    <source>
        <dbReference type="SAM" id="MobiDB-lite"/>
    </source>
</evidence>
<accession>A0A849HCB6</accession>
<feature type="region of interest" description="Disordered" evidence="1">
    <location>
        <begin position="1"/>
        <end position="82"/>
    </location>
</feature>
<gene>
    <name evidence="2" type="ORF">HJG52_01565</name>
</gene>